<dbReference type="OrthoDB" id="426882at2759"/>
<feature type="domain" description="Rieske" evidence="5">
    <location>
        <begin position="60"/>
        <end position="130"/>
    </location>
</feature>
<dbReference type="AlphaFoldDB" id="A0A316YUY3"/>
<dbReference type="Gene3D" id="2.102.10.10">
    <property type="entry name" value="Rieske [2Fe-2S] iron-sulphur domain"/>
    <property type="match status" value="1"/>
</dbReference>
<evidence type="ECO:0000256" key="3">
    <source>
        <dbReference type="ARBA" id="ARBA00023004"/>
    </source>
</evidence>
<reference evidence="6 7" key="1">
    <citation type="journal article" date="2018" name="Mol. Biol. Evol.">
        <title>Broad Genomic Sampling Reveals a Smut Pathogenic Ancestry of the Fungal Clade Ustilaginomycotina.</title>
        <authorList>
            <person name="Kijpornyongpan T."/>
            <person name="Mondo S.J."/>
            <person name="Barry K."/>
            <person name="Sandor L."/>
            <person name="Lee J."/>
            <person name="Lipzen A."/>
            <person name="Pangilinan J."/>
            <person name="LaButti K."/>
            <person name="Hainaut M."/>
            <person name="Henrissat B."/>
            <person name="Grigoriev I.V."/>
            <person name="Spatafora J.W."/>
            <person name="Aime M.C."/>
        </authorList>
    </citation>
    <scope>NUCLEOTIDE SEQUENCE [LARGE SCALE GENOMIC DNA]</scope>
    <source>
        <strain evidence="6 7">MCA 4198</strain>
    </source>
</reference>
<dbReference type="PANTHER" id="PTHR42782">
    <property type="entry name" value="SI:CH73-314G15.3"/>
    <property type="match status" value="1"/>
</dbReference>
<keyword evidence="3" id="KW-0408">Iron</keyword>
<evidence type="ECO:0000256" key="1">
    <source>
        <dbReference type="ARBA" id="ARBA00022714"/>
    </source>
</evidence>
<dbReference type="PROSITE" id="PS51296">
    <property type="entry name" value="RIESKE"/>
    <property type="match status" value="1"/>
</dbReference>
<proteinExistence type="predicted"/>
<dbReference type="Pfam" id="PF04305">
    <property type="entry name" value="DUF455"/>
    <property type="match status" value="1"/>
</dbReference>
<protein>
    <submittedName>
        <fullName evidence="6">DUF455-domain-containing protein</fullName>
    </submittedName>
</protein>
<name>A0A316YUY3_9BASI</name>
<dbReference type="Pfam" id="PF22543">
    <property type="entry name" value="Rieske_4"/>
    <property type="match status" value="1"/>
</dbReference>
<keyword evidence="2" id="KW-0479">Metal-binding</keyword>
<dbReference type="SUPFAM" id="SSF47240">
    <property type="entry name" value="Ferritin-like"/>
    <property type="match status" value="1"/>
</dbReference>
<evidence type="ECO:0000313" key="6">
    <source>
        <dbReference type="EMBL" id="PWN91535.1"/>
    </source>
</evidence>
<dbReference type="CDD" id="cd03467">
    <property type="entry name" value="Rieske"/>
    <property type="match status" value="1"/>
</dbReference>
<dbReference type="InParanoid" id="A0A316YUY3"/>
<dbReference type="EMBL" id="KZ819635">
    <property type="protein sequence ID" value="PWN91535.1"/>
    <property type="molecule type" value="Genomic_DNA"/>
</dbReference>
<dbReference type="GO" id="GO:0051537">
    <property type="term" value="F:2 iron, 2 sulfur cluster binding"/>
    <property type="evidence" value="ECO:0007669"/>
    <property type="project" value="UniProtKB-KW"/>
</dbReference>
<keyword evidence="4" id="KW-0411">Iron-sulfur</keyword>
<dbReference type="STRING" id="215250.A0A316YUY3"/>
<dbReference type="Proteomes" id="UP000245768">
    <property type="component" value="Unassembled WGS sequence"/>
</dbReference>
<keyword evidence="7" id="KW-1185">Reference proteome</keyword>
<dbReference type="CDD" id="cd00657">
    <property type="entry name" value="Ferritin_like"/>
    <property type="match status" value="1"/>
</dbReference>
<dbReference type="GO" id="GO:0046872">
    <property type="term" value="F:metal ion binding"/>
    <property type="evidence" value="ECO:0007669"/>
    <property type="project" value="UniProtKB-KW"/>
</dbReference>
<dbReference type="GeneID" id="37042953"/>
<evidence type="ECO:0000256" key="2">
    <source>
        <dbReference type="ARBA" id="ARBA00022723"/>
    </source>
</evidence>
<dbReference type="InterPro" id="IPR007402">
    <property type="entry name" value="DUF455"/>
</dbReference>
<evidence type="ECO:0000256" key="4">
    <source>
        <dbReference type="ARBA" id="ARBA00023014"/>
    </source>
</evidence>
<accession>A0A316YUY3</accession>
<dbReference type="InterPro" id="IPR036922">
    <property type="entry name" value="Rieske_2Fe-2S_sf"/>
</dbReference>
<keyword evidence="1" id="KW-0001">2Fe-2S</keyword>
<dbReference type="InterPro" id="IPR017941">
    <property type="entry name" value="Rieske_2Fe-2S"/>
</dbReference>
<dbReference type="PANTHER" id="PTHR42782:SF2">
    <property type="entry name" value="3-OXOACYL-[ACYL-CARRIER-PROTEIN] SYNTHASE-LIKE PROTEIN"/>
    <property type="match status" value="1"/>
</dbReference>
<organism evidence="6 7">
    <name type="scientific">Acaromyces ingoldii</name>
    <dbReference type="NCBI Taxonomy" id="215250"/>
    <lineage>
        <taxon>Eukaryota</taxon>
        <taxon>Fungi</taxon>
        <taxon>Dikarya</taxon>
        <taxon>Basidiomycota</taxon>
        <taxon>Ustilaginomycotina</taxon>
        <taxon>Exobasidiomycetes</taxon>
        <taxon>Exobasidiales</taxon>
        <taxon>Cryptobasidiaceae</taxon>
        <taxon>Acaromyces</taxon>
    </lineage>
</organism>
<evidence type="ECO:0000313" key="7">
    <source>
        <dbReference type="Proteomes" id="UP000245768"/>
    </source>
</evidence>
<dbReference type="InterPro" id="IPR009078">
    <property type="entry name" value="Ferritin-like_SF"/>
</dbReference>
<dbReference type="RefSeq" id="XP_025378733.1">
    <property type="nucleotide sequence ID" value="XM_025521037.1"/>
</dbReference>
<gene>
    <name evidence="6" type="ORF">FA10DRAFT_265384</name>
</gene>
<dbReference type="SUPFAM" id="SSF50022">
    <property type="entry name" value="ISP domain"/>
    <property type="match status" value="1"/>
</dbReference>
<dbReference type="InterPro" id="IPR054716">
    <property type="entry name" value="Sol_Rieske_ferrdox_dom"/>
</dbReference>
<sequence length="515" mass="57662">MSAREDFVRVGSLDSLRSSARHHITLRNKVEQHIYHSLLLFSFPAASSSPKDDEDGFSSRFYCMEASCPHLGAPLENASIYDIEDEEDIEDAVIVCPWHEYDFSLSTGESSTGLKACTYAVEERNGEIWVQEPNGETDAQGKAHRAGWEVVEVRPVSEAFTRHREPVAKSLHTAVQEQLSISDSVSREEDHIKDPNPRPTTLVEWAVLVLNTPQPKLKVEYTSRAAKAFRTGQCKAGVGGGRWSIEAGGDRKWLRKESEAPPEVPPRLKDALLVQPGREGKRGKGGTEKGRIAMLHSLANIEQWAIDLAWDIIARGPELYARHTLSSPTAPRTLPLQFYSDWLKVAEDECKHFSLLQQRLHDMGSYFGQLPVHHGLWESALETKDSLMSRLSIIHLVHEARGLDANPLTIKKFDNAGDEQSVEVLTTIHLDEVTHVSAGHRWLTFLCANAKPPLSPVEVFREEVRRHFAGRLKGPFNAQDRLKAGLSKEWYEDLAGERKRDMALGAAQREEIPGG</sequence>
<evidence type="ECO:0000259" key="5">
    <source>
        <dbReference type="PROSITE" id="PS51296"/>
    </source>
</evidence>